<dbReference type="AlphaFoldDB" id="A0AAV1BNB0"/>
<organism evidence="1 2">
    <name type="scientific">Pseudomonas syringae pv. tomato</name>
    <dbReference type="NCBI Taxonomy" id="323"/>
    <lineage>
        <taxon>Bacteria</taxon>
        <taxon>Pseudomonadati</taxon>
        <taxon>Pseudomonadota</taxon>
        <taxon>Gammaproteobacteria</taxon>
        <taxon>Pseudomonadales</taxon>
        <taxon>Pseudomonadaceae</taxon>
        <taxon>Pseudomonas</taxon>
    </lineage>
</organism>
<dbReference type="Proteomes" id="UP001177000">
    <property type="component" value="Chromosome"/>
</dbReference>
<protein>
    <submittedName>
        <fullName evidence="1">Uncharacterized protein</fullName>
    </submittedName>
</protein>
<evidence type="ECO:0000313" key="1">
    <source>
        <dbReference type="EMBL" id="CAI8852919.1"/>
    </source>
</evidence>
<evidence type="ECO:0000313" key="2">
    <source>
        <dbReference type="Proteomes" id="UP001177000"/>
    </source>
</evidence>
<dbReference type="EMBL" id="OX458335">
    <property type="protein sequence ID" value="CAI8852919.1"/>
    <property type="molecule type" value="Genomic_DNA"/>
</dbReference>
<sequence>MLDQNTLYCSRRKSYRVATHGIVNHGVNTGKISARVNQLLNNSIGVWHRTCVAWGGTGKRLRCASSLCAYMRRCCISLRRVSFLCTCLRRCSLGRLLRPDGHSSLRRWRHTLRHPLPGLARQRPGSQKHFASISRLRRGCIRRRRQARTVRGSRATAGSVCAPRCWLGVCVANKISARWSRSIDTRHMLILSDLLPADRITRKISSVWKKSRKEFHHTFPYTPWGTYTTQPDTPSKNTNKA</sequence>
<accession>A0AAV1BNB0</accession>
<gene>
    <name evidence="1" type="ORF">DAPPPG215_12885</name>
</gene>
<proteinExistence type="predicted"/>
<name>A0AAV1BNB0_PSEUB</name>
<reference evidence="1" key="1">
    <citation type="submission" date="2023-03" db="EMBL/GenBank/DDBJ databases">
        <authorList>
            <person name="Pothier F. J."/>
        </authorList>
    </citation>
    <scope>NUCLEOTIDE SEQUENCE</scope>
    <source>
        <strain evidence="1">DAPP-PG 215</strain>
    </source>
</reference>